<name>B4D5D8_9BACT</name>
<accession>B4D5D8</accession>
<feature type="region of interest" description="Disordered" evidence="1">
    <location>
        <begin position="72"/>
        <end position="100"/>
    </location>
</feature>
<sequence precursor="true">MKTSIPRYLQLTAILCVTLVALPPAFAMDVMERIITTQTSMIRREASEYQRKVAEAHARAYMAAQLRSYRESQSATGPVTKGKKHAVAENQAPATKDEKKALRKKLPRYVAIETPTDKRSAPGTKKDVMIFDTQNESLVSNNVYDMQSSPAMGAMMKVETYSAQYVGTGL</sequence>
<dbReference type="Proteomes" id="UP000005824">
    <property type="component" value="Unassembled WGS sequence"/>
</dbReference>
<evidence type="ECO:0000313" key="2">
    <source>
        <dbReference type="EMBL" id="EDY18343.1"/>
    </source>
</evidence>
<keyword evidence="3" id="KW-1185">Reference proteome</keyword>
<protein>
    <submittedName>
        <fullName evidence="2">Uncharacterized protein</fullName>
    </submittedName>
</protein>
<dbReference type="AlphaFoldDB" id="B4D5D8"/>
<comment type="caution">
    <text evidence="2">The sequence shown here is derived from an EMBL/GenBank/DDBJ whole genome shotgun (WGS) entry which is preliminary data.</text>
</comment>
<evidence type="ECO:0000313" key="3">
    <source>
        <dbReference type="Proteomes" id="UP000005824"/>
    </source>
</evidence>
<dbReference type="EMBL" id="ABVL01000013">
    <property type="protein sequence ID" value="EDY18343.1"/>
    <property type="molecule type" value="Genomic_DNA"/>
</dbReference>
<dbReference type="RefSeq" id="WP_006981451.1">
    <property type="nucleotide sequence ID" value="NZ_ABVL01000013.1"/>
</dbReference>
<gene>
    <name evidence="2" type="ORF">CfE428DRAFT_4127</name>
</gene>
<dbReference type="InParanoid" id="B4D5D8"/>
<reference evidence="2 3" key="1">
    <citation type="journal article" date="2011" name="J. Bacteriol.">
        <title>Genome sequence of Chthoniobacter flavus Ellin428, an aerobic heterotrophic soil bacterium.</title>
        <authorList>
            <person name="Kant R."/>
            <person name="van Passel M.W."/>
            <person name="Palva A."/>
            <person name="Lucas S."/>
            <person name="Lapidus A."/>
            <person name="Glavina Del Rio T."/>
            <person name="Dalin E."/>
            <person name="Tice H."/>
            <person name="Bruce D."/>
            <person name="Goodwin L."/>
            <person name="Pitluck S."/>
            <person name="Larimer F.W."/>
            <person name="Land M.L."/>
            <person name="Hauser L."/>
            <person name="Sangwan P."/>
            <person name="de Vos W.M."/>
            <person name="Janssen P.H."/>
            <person name="Smidt H."/>
        </authorList>
    </citation>
    <scope>NUCLEOTIDE SEQUENCE [LARGE SCALE GENOMIC DNA]</scope>
    <source>
        <strain evidence="2 3">Ellin428</strain>
    </source>
</reference>
<evidence type="ECO:0000256" key="1">
    <source>
        <dbReference type="SAM" id="MobiDB-lite"/>
    </source>
</evidence>
<proteinExistence type="predicted"/>
<organism evidence="2 3">
    <name type="scientific">Chthoniobacter flavus Ellin428</name>
    <dbReference type="NCBI Taxonomy" id="497964"/>
    <lineage>
        <taxon>Bacteria</taxon>
        <taxon>Pseudomonadati</taxon>
        <taxon>Verrucomicrobiota</taxon>
        <taxon>Spartobacteria</taxon>
        <taxon>Chthoniobacterales</taxon>
        <taxon>Chthoniobacteraceae</taxon>
        <taxon>Chthoniobacter</taxon>
    </lineage>
</organism>
<dbReference type="STRING" id="497964.CfE428DRAFT_4127"/>